<dbReference type="Gene3D" id="1.10.30.50">
    <property type="match status" value="1"/>
</dbReference>
<organism evidence="1 2">
    <name type="scientific">Promicromonospora kroppenstedtii</name>
    <dbReference type="NCBI Taxonomy" id="440482"/>
    <lineage>
        <taxon>Bacteria</taxon>
        <taxon>Bacillati</taxon>
        <taxon>Actinomycetota</taxon>
        <taxon>Actinomycetes</taxon>
        <taxon>Micrococcales</taxon>
        <taxon>Promicromonosporaceae</taxon>
        <taxon>Promicromonospora</taxon>
    </lineage>
</organism>
<keyword evidence="1" id="KW-0255">Endonuclease</keyword>
<keyword evidence="1" id="KW-0540">Nuclease</keyword>
<dbReference type="Proteomes" id="UP001611580">
    <property type="component" value="Unassembled WGS sequence"/>
</dbReference>
<name>A0ABW7XH94_9MICO</name>
<gene>
    <name evidence="1" type="ORF">ACH47X_08215</name>
</gene>
<protein>
    <submittedName>
        <fullName evidence="1">HNH endonuclease</fullName>
    </submittedName>
</protein>
<evidence type="ECO:0000313" key="2">
    <source>
        <dbReference type="Proteomes" id="UP001611580"/>
    </source>
</evidence>
<proteinExistence type="predicted"/>
<evidence type="ECO:0000313" key="1">
    <source>
        <dbReference type="EMBL" id="MFI2486879.1"/>
    </source>
</evidence>
<keyword evidence="1" id="KW-0378">Hydrolase</keyword>
<dbReference type="GO" id="GO:0004519">
    <property type="term" value="F:endonuclease activity"/>
    <property type="evidence" value="ECO:0007669"/>
    <property type="project" value="UniProtKB-KW"/>
</dbReference>
<dbReference type="EMBL" id="JBIRYI010000004">
    <property type="protein sequence ID" value="MFI2486879.1"/>
    <property type="molecule type" value="Genomic_DNA"/>
</dbReference>
<dbReference type="RefSeq" id="WP_397403167.1">
    <property type="nucleotide sequence ID" value="NZ_JBIRYI010000004.1"/>
</dbReference>
<reference evidence="1 2" key="1">
    <citation type="submission" date="2024-10" db="EMBL/GenBank/DDBJ databases">
        <title>The Natural Products Discovery Center: Release of the First 8490 Sequenced Strains for Exploring Actinobacteria Biosynthetic Diversity.</title>
        <authorList>
            <person name="Kalkreuter E."/>
            <person name="Kautsar S.A."/>
            <person name="Yang D."/>
            <person name="Bader C.D."/>
            <person name="Teijaro C.N."/>
            <person name="Fluegel L."/>
            <person name="Davis C.M."/>
            <person name="Simpson J.R."/>
            <person name="Lauterbach L."/>
            <person name="Steele A.D."/>
            <person name="Gui C."/>
            <person name="Meng S."/>
            <person name="Li G."/>
            <person name="Viehrig K."/>
            <person name="Ye F."/>
            <person name="Su P."/>
            <person name="Kiefer A.F."/>
            <person name="Nichols A."/>
            <person name="Cepeda A.J."/>
            <person name="Yan W."/>
            <person name="Fan B."/>
            <person name="Jiang Y."/>
            <person name="Adhikari A."/>
            <person name="Zheng C.-J."/>
            <person name="Schuster L."/>
            <person name="Cowan T.M."/>
            <person name="Smanski M.J."/>
            <person name="Chevrette M.G."/>
            <person name="De Carvalho L.P.S."/>
            <person name="Shen B."/>
        </authorList>
    </citation>
    <scope>NUCLEOTIDE SEQUENCE [LARGE SCALE GENOMIC DNA]</scope>
    <source>
        <strain evidence="1 2">NPDC019481</strain>
    </source>
</reference>
<accession>A0ABW7XH94</accession>
<comment type="caution">
    <text evidence="1">The sequence shown here is derived from an EMBL/GenBank/DDBJ whole genome shotgun (WGS) entry which is preliminary data.</text>
</comment>
<keyword evidence="2" id="KW-1185">Reference proteome</keyword>
<sequence length="293" mass="33897">MKAIFGARGVMLALPRGRQRLPHGSAGHTPHVDTYPADAYAPSGVLWWDLTIWPGTEKKRFGQVPRVAAWLWFNKEVGERFTMNELREALGPEIVGQSEHLNRRLRKLREAGWTILSQKDAGRVLERDEYRIDKFGSRYWIDAERNQQKKFGPSARVRRLVIERDGSRCVLCGVAGGETYPGEPGRRARLTIGHRVPQERLRIRDAADDLDNWRTECALCNETVRDQMPDPHRYDEVLAQVRGLRAQDKRILRLWLTRGERGRNDLDRVYDLARLLGAAEREELRDYLEQSAH</sequence>